<proteinExistence type="predicted"/>
<accession>A0AC35TQ03</accession>
<organism evidence="1 2">
    <name type="scientific">Rhabditophanes sp. KR3021</name>
    <dbReference type="NCBI Taxonomy" id="114890"/>
    <lineage>
        <taxon>Eukaryota</taxon>
        <taxon>Metazoa</taxon>
        <taxon>Ecdysozoa</taxon>
        <taxon>Nematoda</taxon>
        <taxon>Chromadorea</taxon>
        <taxon>Rhabditida</taxon>
        <taxon>Tylenchina</taxon>
        <taxon>Panagrolaimomorpha</taxon>
        <taxon>Strongyloidoidea</taxon>
        <taxon>Alloionematidae</taxon>
        <taxon>Rhabditophanes</taxon>
    </lineage>
</organism>
<sequence>MKLNAGTIIAGIVGGGATLLTAVSVPFVAPAFRKVCIPYVPATTQQLENIRKALSQVKSVGSVIDLGSGDGRVTIHCAKQGYVSSGVELNRILVWYSKYNAFKAGSYSNTHFFRQNMFKVDLKKYDSAVLFGAESTMDNLLEKLNEMNVGSHLVACRFPLPKESDTHWAVKFQGGEGMDAAWLYKKIA</sequence>
<reference evidence="2" key="1">
    <citation type="submission" date="2016-11" db="UniProtKB">
        <authorList>
            <consortium name="WormBaseParasite"/>
        </authorList>
    </citation>
    <scope>IDENTIFICATION</scope>
    <source>
        <strain evidence="2">KR3021</strain>
    </source>
</reference>
<dbReference type="Proteomes" id="UP000095286">
    <property type="component" value="Unplaced"/>
</dbReference>
<evidence type="ECO:0000313" key="2">
    <source>
        <dbReference type="WBParaSite" id="RSKR_0000278000.1"/>
    </source>
</evidence>
<dbReference type="WBParaSite" id="RSKR_0000278000.1">
    <property type="protein sequence ID" value="RSKR_0000278000.1"/>
    <property type="gene ID" value="RSKR_0000278000"/>
</dbReference>
<evidence type="ECO:0000313" key="1">
    <source>
        <dbReference type="Proteomes" id="UP000095286"/>
    </source>
</evidence>
<name>A0AC35TQ03_9BILA</name>
<protein>
    <submittedName>
        <fullName evidence="2">Protein FAM173B</fullName>
    </submittedName>
</protein>